<sequence>MEPTEPTSTPEPNPPEQAIDQAFVTADTLIAGLKQQYEQIKQARQQLQSQSAQVLQEEVERLQKKLEELELDLAFTIVDSLGAAAREKLEELSRQESFWQFLRFAGLGFVLGILVKTLLR</sequence>
<reference evidence="2" key="1">
    <citation type="submission" date="2009-01" db="EMBL/GenBank/DDBJ databases">
        <title>Complete sequence of chromosome Cyanothece sp. PCC 7425.</title>
        <authorList>
            <consortium name="US DOE Joint Genome Institute"/>
            <person name="Lucas S."/>
            <person name="Copeland A."/>
            <person name="Lapidus A."/>
            <person name="Glavina del Rio T."/>
            <person name="Dalin E."/>
            <person name="Tice H."/>
            <person name="Bruce D."/>
            <person name="Goodwin L."/>
            <person name="Pitluck S."/>
            <person name="Sims D."/>
            <person name="Meineke L."/>
            <person name="Brettin T."/>
            <person name="Detter J.C."/>
            <person name="Han C."/>
            <person name="Larimer F."/>
            <person name="Land M."/>
            <person name="Hauser L."/>
            <person name="Kyrpides N."/>
            <person name="Ovchinnikova G."/>
            <person name="Liberton M."/>
            <person name="Stoeckel J."/>
            <person name="Banerjee A."/>
            <person name="Singh A."/>
            <person name="Page L."/>
            <person name="Sato H."/>
            <person name="Zhao L."/>
            <person name="Sherman L."/>
            <person name="Pakrasi H."/>
            <person name="Richardson P."/>
        </authorList>
    </citation>
    <scope>NUCLEOTIDE SEQUENCE</scope>
    <source>
        <strain evidence="2">PCC 7425</strain>
    </source>
</reference>
<feature type="coiled-coil region" evidence="1">
    <location>
        <begin position="30"/>
        <end position="79"/>
    </location>
</feature>
<proteinExistence type="predicted"/>
<keyword evidence="1" id="KW-0175">Coiled coil</keyword>
<organism evidence="2">
    <name type="scientific">Cyanothece sp. (strain PCC 7425 / ATCC 29141)</name>
    <dbReference type="NCBI Taxonomy" id="395961"/>
    <lineage>
        <taxon>Bacteria</taxon>
        <taxon>Bacillati</taxon>
        <taxon>Cyanobacteriota</taxon>
        <taxon>Cyanophyceae</taxon>
        <taxon>Gomontiellales</taxon>
        <taxon>Cyanothecaceae</taxon>
        <taxon>Cyanothece</taxon>
    </lineage>
</organism>
<evidence type="ECO:0000313" key="2">
    <source>
        <dbReference type="EMBL" id="ACL47321.1"/>
    </source>
</evidence>
<protein>
    <recommendedName>
        <fullName evidence="3">DUF2203 domain-containing protein</fullName>
    </recommendedName>
</protein>
<dbReference type="AlphaFoldDB" id="B8HP61"/>
<dbReference type="eggNOG" id="ENOG50347C1">
    <property type="taxonomic scope" value="Bacteria"/>
</dbReference>
<evidence type="ECO:0008006" key="3">
    <source>
        <dbReference type="Google" id="ProtNLM"/>
    </source>
</evidence>
<name>B8HP61_CYAP4</name>
<accession>B8HP61</accession>
<dbReference type="OrthoDB" id="565202at2"/>
<dbReference type="EMBL" id="CP001344">
    <property type="protein sequence ID" value="ACL47321.1"/>
    <property type="molecule type" value="Genomic_DNA"/>
</dbReference>
<evidence type="ECO:0000256" key="1">
    <source>
        <dbReference type="SAM" id="Coils"/>
    </source>
</evidence>
<dbReference type="KEGG" id="cyn:Cyan7425_5024"/>
<dbReference type="HOGENOM" id="CLU_2045800_0_0_3"/>
<gene>
    <name evidence="2" type="ordered locus">Cyan7425_5024</name>
</gene>
<dbReference type="STRING" id="395961.Cyan7425_5024"/>